<organism evidence="1 2">
    <name type="scientific">Candidatus Doudnabacteria bacterium RIFCSPHIGHO2_01_FULL_46_14</name>
    <dbReference type="NCBI Taxonomy" id="1817824"/>
    <lineage>
        <taxon>Bacteria</taxon>
        <taxon>Candidatus Doudnaibacteriota</taxon>
    </lineage>
</organism>
<proteinExistence type="predicted"/>
<evidence type="ECO:0000313" key="1">
    <source>
        <dbReference type="EMBL" id="OGE79404.1"/>
    </source>
</evidence>
<dbReference type="EMBL" id="MFEK01000003">
    <property type="protein sequence ID" value="OGE79404.1"/>
    <property type="molecule type" value="Genomic_DNA"/>
</dbReference>
<comment type="caution">
    <text evidence="1">The sequence shown here is derived from an EMBL/GenBank/DDBJ whole genome shotgun (WGS) entry which is preliminary data.</text>
</comment>
<name>A0A1F5NPE5_9BACT</name>
<sequence length="100" mass="12305">MEMEEKASQKLGAFNVFLLNMHNEHMRVITPYCYSFQQTRRKRMKLWFIHQIFCRLCLPPHEFMRKIDSKYYPQFTYEAIKKEFERRQAVKAAKEKNHGK</sequence>
<dbReference type="Proteomes" id="UP000176864">
    <property type="component" value="Unassembled WGS sequence"/>
</dbReference>
<evidence type="ECO:0000313" key="2">
    <source>
        <dbReference type="Proteomes" id="UP000176864"/>
    </source>
</evidence>
<gene>
    <name evidence="1" type="ORF">A2751_05210</name>
</gene>
<protein>
    <submittedName>
        <fullName evidence="1">Uncharacterized protein</fullName>
    </submittedName>
</protein>
<dbReference type="STRING" id="1817824.A2751_05210"/>
<dbReference type="AlphaFoldDB" id="A0A1F5NPE5"/>
<accession>A0A1F5NPE5</accession>
<reference evidence="1 2" key="1">
    <citation type="journal article" date="2016" name="Nat. Commun.">
        <title>Thousands of microbial genomes shed light on interconnected biogeochemical processes in an aquifer system.</title>
        <authorList>
            <person name="Anantharaman K."/>
            <person name="Brown C.T."/>
            <person name="Hug L.A."/>
            <person name="Sharon I."/>
            <person name="Castelle C.J."/>
            <person name="Probst A.J."/>
            <person name="Thomas B.C."/>
            <person name="Singh A."/>
            <person name="Wilkins M.J."/>
            <person name="Karaoz U."/>
            <person name="Brodie E.L."/>
            <person name="Williams K.H."/>
            <person name="Hubbard S.S."/>
            <person name="Banfield J.F."/>
        </authorList>
    </citation>
    <scope>NUCLEOTIDE SEQUENCE [LARGE SCALE GENOMIC DNA]</scope>
</reference>